<dbReference type="InterPro" id="IPR001478">
    <property type="entry name" value="PDZ"/>
</dbReference>
<dbReference type="Gene3D" id="2.30.30.700">
    <property type="entry name" value="SLA1 homology domain 1"/>
    <property type="match status" value="1"/>
</dbReference>
<dbReference type="EMBL" id="MQWA01000001">
    <property type="protein sequence ID" value="PQJ28778.1"/>
    <property type="molecule type" value="Genomic_DNA"/>
</dbReference>
<evidence type="ECO:0000313" key="3">
    <source>
        <dbReference type="EMBL" id="PQJ28778.1"/>
    </source>
</evidence>
<dbReference type="Pfam" id="PF19805">
    <property type="entry name" value="DUF6288"/>
    <property type="match status" value="1"/>
</dbReference>
<dbReference type="Gene3D" id="2.30.42.10">
    <property type="match status" value="1"/>
</dbReference>
<keyword evidence="4" id="KW-1185">Reference proteome</keyword>
<feature type="non-terminal residue" evidence="3">
    <location>
        <position position="398"/>
    </location>
</feature>
<dbReference type="InterPro" id="IPR046255">
    <property type="entry name" value="DUF6288"/>
</dbReference>
<sequence>MTATSNTSRKNQIPINKNQIPSNKNQIPSNNIMKKLNLAPIHIGWKSMVVSAALLITGAQAKTWTSADGGKTFKGELTSYDAKTGSVKVTLSNGRKMSFNRKILSKQDIEFLTESEKKPVVAVSKPSVIKKAASKKSHKTTAKSGEYYNGSTIFQPRPEVNGKKPWNVQNFGPVGLGIDLVKPNFTMVITNVEEASPAAKTGKLKTGQIIESINGQILEERDPREILGDIITQAEATDGKISLKIKDAGTVLVTLPVMGAYSKTWPLDCPKSDKIVRKLADYLAAQKEPGWGAVLFMLSTGEEKDLKVVRKWMAGIETIGVFNWHKGFKGHGLCEYYLRTGDKKVLPVIKKMTEELKANMYRGAWSGRGGPAHFSYGTVHAAGAPCATFLILAKVCGV</sequence>
<protein>
    <recommendedName>
        <fullName evidence="2">PDZ domain-containing protein</fullName>
    </recommendedName>
</protein>
<name>A0A2S7U190_9BACT</name>
<feature type="region of interest" description="Disordered" evidence="1">
    <location>
        <begin position="1"/>
        <end position="25"/>
    </location>
</feature>
<organism evidence="3 4">
    <name type="scientific">Rubritalea profundi</name>
    <dbReference type="NCBI Taxonomy" id="1658618"/>
    <lineage>
        <taxon>Bacteria</taxon>
        <taxon>Pseudomonadati</taxon>
        <taxon>Verrucomicrobiota</taxon>
        <taxon>Verrucomicrobiia</taxon>
        <taxon>Verrucomicrobiales</taxon>
        <taxon>Rubritaleaceae</taxon>
        <taxon>Rubritalea</taxon>
    </lineage>
</organism>
<gene>
    <name evidence="3" type="ORF">BSZ32_09915</name>
</gene>
<feature type="domain" description="PDZ" evidence="2">
    <location>
        <begin position="172"/>
        <end position="219"/>
    </location>
</feature>
<dbReference type="CDD" id="cd00136">
    <property type="entry name" value="PDZ_canonical"/>
    <property type="match status" value="1"/>
</dbReference>
<proteinExistence type="predicted"/>
<evidence type="ECO:0000256" key="1">
    <source>
        <dbReference type="SAM" id="MobiDB-lite"/>
    </source>
</evidence>
<evidence type="ECO:0000259" key="2">
    <source>
        <dbReference type="PROSITE" id="PS50106"/>
    </source>
</evidence>
<dbReference type="InterPro" id="IPR036034">
    <property type="entry name" value="PDZ_sf"/>
</dbReference>
<dbReference type="PROSITE" id="PS50106">
    <property type="entry name" value="PDZ"/>
    <property type="match status" value="1"/>
</dbReference>
<comment type="caution">
    <text evidence="3">The sequence shown here is derived from an EMBL/GenBank/DDBJ whole genome shotgun (WGS) entry which is preliminary data.</text>
</comment>
<accession>A0A2S7U190</accession>
<reference evidence="3 4" key="1">
    <citation type="submission" date="2016-12" db="EMBL/GenBank/DDBJ databases">
        <title>Study of bacterial adaptation to deep sea.</title>
        <authorList>
            <person name="Song J."/>
            <person name="Yoshizawa S."/>
            <person name="Kogure K."/>
        </authorList>
    </citation>
    <scope>NUCLEOTIDE SEQUENCE [LARGE SCALE GENOMIC DNA]</scope>
    <source>
        <strain evidence="3 4">SAORIC-165</strain>
    </source>
</reference>
<dbReference type="Proteomes" id="UP000239907">
    <property type="component" value="Unassembled WGS sequence"/>
</dbReference>
<evidence type="ECO:0000313" key="4">
    <source>
        <dbReference type="Proteomes" id="UP000239907"/>
    </source>
</evidence>
<dbReference type="SMART" id="SM00228">
    <property type="entry name" value="PDZ"/>
    <property type="match status" value="1"/>
</dbReference>
<dbReference type="AlphaFoldDB" id="A0A2S7U190"/>
<dbReference type="SUPFAM" id="SSF50156">
    <property type="entry name" value="PDZ domain-like"/>
    <property type="match status" value="1"/>
</dbReference>